<reference evidence="1" key="3">
    <citation type="submission" date="2018-07" db="EMBL/GenBank/DDBJ databases">
        <title>WGS assembly of Glycine max.</title>
        <authorList>
            <person name="Schmutz J."/>
            <person name="Cannon S."/>
            <person name="Schlueter J."/>
            <person name="Ma J."/>
            <person name="Mitros T."/>
            <person name="Nelson W."/>
            <person name="Hyten D."/>
            <person name="Song Q."/>
            <person name="Thelen J."/>
            <person name="Cheng J."/>
            <person name="Xu D."/>
            <person name="Hellsten U."/>
            <person name="May G."/>
            <person name="Yu Y."/>
            <person name="Sakurai T."/>
            <person name="Umezawa T."/>
            <person name="Bhattacharyya M."/>
            <person name="Sandhu D."/>
            <person name="Valliyodan B."/>
            <person name="Lindquist E."/>
            <person name="Peto M."/>
            <person name="Grant D."/>
            <person name="Shu S."/>
            <person name="Goodstein D."/>
            <person name="Barry K."/>
            <person name="Futrell-Griggs M."/>
            <person name="Abernathy B."/>
            <person name="Du J."/>
            <person name="Tian Z."/>
            <person name="Zhu L."/>
            <person name="Gill N."/>
            <person name="Joshi T."/>
            <person name="Libault M."/>
            <person name="Sethuraman A."/>
            <person name="Zhang X."/>
            <person name="Shinozaki K."/>
            <person name="Nguyen H."/>
            <person name="Wing R."/>
            <person name="Cregan P."/>
            <person name="Specht J."/>
            <person name="Grimwood J."/>
            <person name="Rokhsar D."/>
            <person name="Stacey G."/>
            <person name="Shoemaker R."/>
            <person name="Jackson S."/>
        </authorList>
    </citation>
    <scope>NUCLEOTIDE SEQUENCE</scope>
    <source>
        <tissue evidence="1">Callus</tissue>
    </source>
</reference>
<organism evidence="2">
    <name type="scientific">Glycine max</name>
    <name type="common">Soybean</name>
    <name type="synonym">Glycine hispida</name>
    <dbReference type="NCBI Taxonomy" id="3847"/>
    <lineage>
        <taxon>Eukaryota</taxon>
        <taxon>Viridiplantae</taxon>
        <taxon>Streptophyta</taxon>
        <taxon>Embryophyta</taxon>
        <taxon>Tracheophyta</taxon>
        <taxon>Spermatophyta</taxon>
        <taxon>Magnoliopsida</taxon>
        <taxon>eudicotyledons</taxon>
        <taxon>Gunneridae</taxon>
        <taxon>Pentapetalae</taxon>
        <taxon>rosids</taxon>
        <taxon>fabids</taxon>
        <taxon>Fabales</taxon>
        <taxon>Fabaceae</taxon>
        <taxon>Papilionoideae</taxon>
        <taxon>50 kb inversion clade</taxon>
        <taxon>NPAAA clade</taxon>
        <taxon>indigoferoid/millettioid clade</taxon>
        <taxon>Phaseoleae</taxon>
        <taxon>Glycine</taxon>
        <taxon>Glycine subgen. Soja</taxon>
    </lineage>
</organism>
<dbReference type="EnsemblPlants" id="KRH06087">
    <property type="protein sequence ID" value="KRH06087"/>
    <property type="gene ID" value="GLYMA_16G003800"/>
</dbReference>
<dbReference type="EMBL" id="CM000849">
    <property type="protein sequence ID" value="KRH06087.1"/>
    <property type="molecule type" value="Genomic_DNA"/>
</dbReference>
<accession>K7MED6</accession>
<evidence type="ECO:0000313" key="2">
    <source>
        <dbReference type="EnsemblPlants" id="KRH06087"/>
    </source>
</evidence>
<dbReference type="Proteomes" id="UP000008827">
    <property type="component" value="Chromosome 16"/>
</dbReference>
<protein>
    <submittedName>
        <fullName evidence="1 2">Uncharacterized protein</fullName>
    </submittedName>
</protein>
<name>K7MED6_SOYBN</name>
<dbReference type="AlphaFoldDB" id="K7MED6"/>
<dbReference type="PaxDb" id="3847-GLYMA16G00550.1"/>
<proteinExistence type="predicted"/>
<dbReference type="InParanoid" id="K7MED6"/>
<dbReference type="HOGENOM" id="CLU_3054218_0_0_1"/>
<evidence type="ECO:0000313" key="1">
    <source>
        <dbReference type="EMBL" id="KRH06087.1"/>
    </source>
</evidence>
<sequence length="54" mass="6234">MTTKTKCHLYVLAKINYSVSPFNYKSFLIVLPRVSINLPLPLMLLNYAPCDQLF</sequence>
<reference evidence="2" key="2">
    <citation type="submission" date="2018-02" db="UniProtKB">
        <authorList>
            <consortium name="EnsemblPlants"/>
        </authorList>
    </citation>
    <scope>IDENTIFICATION</scope>
    <source>
        <strain evidence="2">Williams 82</strain>
    </source>
</reference>
<reference evidence="1 2" key="1">
    <citation type="journal article" date="2010" name="Nature">
        <title>Genome sequence of the palaeopolyploid soybean.</title>
        <authorList>
            <person name="Schmutz J."/>
            <person name="Cannon S.B."/>
            <person name="Schlueter J."/>
            <person name="Ma J."/>
            <person name="Mitros T."/>
            <person name="Nelson W."/>
            <person name="Hyten D.L."/>
            <person name="Song Q."/>
            <person name="Thelen J.J."/>
            <person name="Cheng J."/>
            <person name="Xu D."/>
            <person name="Hellsten U."/>
            <person name="May G.D."/>
            <person name="Yu Y."/>
            <person name="Sakurai T."/>
            <person name="Umezawa T."/>
            <person name="Bhattacharyya M.K."/>
            <person name="Sandhu D."/>
            <person name="Valliyodan B."/>
            <person name="Lindquist E."/>
            <person name="Peto M."/>
            <person name="Grant D."/>
            <person name="Shu S."/>
            <person name="Goodstein D."/>
            <person name="Barry K."/>
            <person name="Futrell-Griggs M."/>
            <person name="Abernathy B."/>
            <person name="Du J."/>
            <person name="Tian Z."/>
            <person name="Zhu L."/>
            <person name="Gill N."/>
            <person name="Joshi T."/>
            <person name="Libault M."/>
            <person name="Sethuraman A."/>
            <person name="Zhang X.-C."/>
            <person name="Shinozaki K."/>
            <person name="Nguyen H.T."/>
            <person name="Wing R.A."/>
            <person name="Cregan P."/>
            <person name="Specht J."/>
            <person name="Grimwood J."/>
            <person name="Rokhsar D."/>
            <person name="Stacey G."/>
            <person name="Shoemaker R.C."/>
            <person name="Jackson S.A."/>
        </authorList>
    </citation>
    <scope>NUCLEOTIDE SEQUENCE [LARGE SCALE GENOMIC DNA]</scope>
    <source>
        <strain evidence="2">cv. Williams 82</strain>
        <tissue evidence="1">Callus</tissue>
    </source>
</reference>
<evidence type="ECO:0000313" key="3">
    <source>
        <dbReference type="Proteomes" id="UP000008827"/>
    </source>
</evidence>
<keyword evidence="3" id="KW-1185">Reference proteome</keyword>
<gene>
    <name evidence="1" type="ORF">GLYMA_16G003800</name>
</gene>
<dbReference type="Gramene" id="KRH06087">
    <property type="protein sequence ID" value="KRH06087"/>
    <property type="gene ID" value="GLYMA_16G003800"/>
</dbReference>